<feature type="domain" description="CENP-V/GFA" evidence="5">
    <location>
        <begin position="4"/>
        <end position="117"/>
    </location>
</feature>
<dbReference type="Gene3D" id="3.90.1590.10">
    <property type="entry name" value="glutathione-dependent formaldehyde- activating enzyme (gfa)"/>
    <property type="match status" value="1"/>
</dbReference>
<evidence type="ECO:0000256" key="1">
    <source>
        <dbReference type="ARBA" id="ARBA00005495"/>
    </source>
</evidence>
<dbReference type="Proteomes" id="UP000233778">
    <property type="component" value="Chromosome"/>
</dbReference>
<dbReference type="KEGG" id="sera:Ser39006_000390"/>
<dbReference type="Proteomes" id="UP000017700">
    <property type="component" value="Chromosome"/>
</dbReference>
<evidence type="ECO:0000256" key="3">
    <source>
        <dbReference type="ARBA" id="ARBA00022833"/>
    </source>
</evidence>
<dbReference type="EMBL" id="CP025085">
    <property type="protein sequence ID" value="AUG98415.1"/>
    <property type="molecule type" value="Genomic_DNA"/>
</dbReference>
<evidence type="ECO:0000256" key="2">
    <source>
        <dbReference type="ARBA" id="ARBA00022723"/>
    </source>
</evidence>
<dbReference type="GO" id="GO:0046872">
    <property type="term" value="F:metal ion binding"/>
    <property type="evidence" value="ECO:0007669"/>
    <property type="project" value="UniProtKB-KW"/>
</dbReference>
<evidence type="ECO:0000256" key="4">
    <source>
        <dbReference type="ARBA" id="ARBA00023239"/>
    </source>
</evidence>
<dbReference type="AlphaFoldDB" id="A0A2I5TDU8"/>
<protein>
    <submittedName>
        <fullName evidence="7">GFA family protein</fullName>
    </submittedName>
</protein>
<comment type="similarity">
    <text evidence="1">Belongs to the Gfa family.</text>
</comment>
<dbReference type="OrthoDB" id="7765631at2"/>
<dbReference type="PANTHER" id="PTHR33337:SF40">
    <property type="entry name" value="CENP-V_GFA DOMAIN-CONTAINING PROTEIN-RELATED"/>
    <property type="match status" value="1"/>
</dbReference>
<gene>
    <name evidence="6" type="ORF">CWC46_00390</name>
    <name evidence="7" type="ORF">Ser39006_000390</name>
</gene>
<name>A0A2I5TDU8_SERS3</name>
<dbReference type="Pfam" id="PF04828">
    <property type="entry name" value="GFA"/>
    <property type="match status" value="1"/>
</dbReference>
<reference evidence="7" key="2">
    <citation type="submission" date="2013-09" db="EMBL/GenBank/DDBJ databases">
        <authorList>
            <person name="Wang G."/>
            <person name="Yang Y."/>
            <person name="Su Y."/>
        </authorList>
    </citation>
    <scope>NUCLEOTIDE SEQUENCE</scope>
    <source>
        <strain evidence="7">ATCC 39006</strain>
    </source>
</reference>
<dbReference type="EMBL" id="CP025084">
    <property type="protein sequence ID" value="AUH02730.1"/>
    <property type="molecule type" value="Genomic_DNA"/>
</dbReference>
<dbReference type="RefSeq" id="WP_021014174.1">
    <property type="nucleotide sequence ID" value="NZ_CP025084.1"/>
</dbReference>
<reference evidence="7" key="4">
    <citation type="submission" date="2017-11" db="EMBL/GenBank/DDBJ databases">
        <title>Complete genome sequence of Serratia sp. ATCC 39006.</title>
        <authorList>
            <person name="Hampton H.G."/>
            <person name="Jackson S.A."/>
            <person name="Jauregui R."/>
            <person name="Poulter G.T.M."/>
            <person name="Salmond G.P.C."/>
            <person name="Fineran P.C."/>
        </authorList>
    </citation>
    <scope>NUCLEOTIDE SEQUENCE</scope>
    <source>
        <strain evidence="7">ATCC 39006</strain>
    </source>
</reference>
<proteinExistence type="inferred from homology"/>
<evidence type="ECO:0000313" key="8">
    <source>
        <dbReference type="Proteomes" id="UP000017700"/>
    </source>
</evidence>
<reference evidence="7 8" key="1">
    <citation type="journal article" date="2013" name="Genome Announc.">
        <title>Draft genome sequence of Serratia sp. strain ATCC 39006, a model bacterium for analysis of the biosynthesis and regulation of prodigiosin, a carbapenem, and gas vesicles.</title>
        <authorList>
            <person name="Fineran P.C."/>
            <person name="Iglesias Cans M.C."/>
            <person name="Ramsay J.P."/>
            <person name="Wilf N.M."/>
            <person name="Cossyleon D."/>
            <person name="McNeil M.B."/>
            <person name="Williamson N.R."/>
            <person name="Monson R.E."/>
            <person name="Becher S.A."/>
            <person name="Stanton J.A."/>
            <person name="Brugger K."/>
            <person name="Brown S.D."/>
            <person name="Salmond G.P."/>
        </authorList>
    </citation>
    <scope>NUCLEOTIDE SEQUENCE [LARGE SCALE GENOMIC DNA]</scope>
    <source>
        <strain evidence="7">ATCC 39006</strain>
        <strain evidence="8">ATCC 39006 / SC 11482</strain>
    </source>
</reference>
<dbReference type="KEGG" id="serq:CWC46_00390"/>
<keyword evidence="4" id="KW-0456">Lyase</keyword>
<evidence type="ECO:0000313" key="9">
    <source>
        <dbReference type="Proteomes" id="UP000233778"/>
    </source>
</evidence>
<sequence length="136" mass="15290">MQTSKGSCLCGAVTITIPEQYTHEVSVCHCGVCRKWGSGPLMAIECPDGVTIEGEENITSYRSSDWAERAFCSKCGTHLFYKLFEPETYEFSAGLFPDGEKQMISQIYIDNKPDYYDFVQQTPMLTEQDVIDQSVS</sequence>
<organism evidence="7 8">
    <name type="scientific">Serratia sp. (strain ATCC 39006)</name>
    <name type="common">Prodigiosinella confusarubida</name>
    <dbReference type="NCBI Taxonomy" id="104623"/>
    <lineage>
        <taxon>Bacteria</taxon>
        <taxon>Pseudomonadati</taxon>
        <taxon>Pseudomonadota</taxon>
        <taxon>Gammaproteobacteria</taxon>
        <taxon>Enterobacterales</taxon>
        <taxon>Pectobacteriaceae</taxon>
        <taxon>Prodigiosinella</taxon>
    </lineage>
</organism>
<dbReference type="InterPro" id="IPR006913">
    <property type="entry name" value="CENP-V/GFA"/>
</dbReference>
<keyword evidence="8" id="KW-1185">Reference proteome</keyword>
<keyword evidence="2" id="KW-0479">Metal-binding</keyword>
<dbReference type="GO" id="GO:0016846">
    <property type="term" value="F:carbon-sulfur lyase activity"/>
    <property type="evidence" value="ECO:0007669"/>
    <property type="project" value="InterPro"/>
</dbReference>
<dbReference type="PANTHER" id="PTHR33337">
    <property type="entry name" value="GFA DOMAIN-CONTAINING PROTEIN"/>
    <property type="match status" value="1"/>
</dbReference>
<dbReference type="PROSITE" id="PS51891">
    <property type="entry name" value="CENP_V_GFA"/>
    <property type="match status" value="1"/>
</dbReference>
<dbReference type="InterPro" id="IPR011057">
    <property type="entry name" value="Mss4-like_sf"/>
</dbReference>
<accession>A0A2I5TDU8</accession>
<evidence type="ECO:0000313" key="7">
    <source>
        <dbReference type="EMBL" id="AUH02730.1"/>
    </source>
</evidence>
<reference evidence="6 9" key="3">
    <citation type="submission" date="2017-11" db="EMBL/GenBank/DDBJ databases">
        <title>Complete genome sequence of Serratia sp. ATCC 39006 LacA.</title>
        <authorList>
            <person name="Hampton H.G."/>
            <person name="Jackson S.A."/>
            <person name="Jauregui R."/>
            <person name="Poulter G.T.M."/>
            <person name="Salmond G.P.C."/>
            <person name="Fineran P.C."/>
        </authorList>
    </citation>
    <scope>NUCLEOTIDE SEQUENCE [LARGE SCALE GENOMIC DNA]</scope>
    <source>
        <strain evidence="6 9">ATCC 39006</strain>
    </source>
</reference>
<dbReference type="SUPFAM" id="SSF51316">
    <property type="entry name" value="Mss4-like"/>
    <property type="match status" value="1"/>
</dbReference>
<evidence type="ECO:0000313" key="6">
    <source>
        <dbReference type="EMBL" id="AUG98415.1"/>
    </source>
</evidence>
<evidence type="ECO:0000259" key="5">
    <source>
        <dbReference type="PROSITE" id="PS51891"/>
    </source>
</evidence>
<dbReference type="STRING" id="104623.Ser39006_00902"/>
<keyword evidence="3" id="KW-0862">Zinc</keyword>